<evidence type="ECO:0000259" key="6">
    <source>
        <dbReference type="PROSITE" id="PS50102"/>
    </source>
</evidence>
<dbReference type="AlphaFoldDB" id="B4KK16"/>
<evidence type="ECO:0000256" key="5">
    <source>
        <dbReference type="SAM" id="MobiDB-lite"/>
    </source>
</evidence>
<dbReference type="InterPro" id="IPR000504">
    <property type="entry name" value="RRM_dom"/>
</dbReference>
<evidence type="ECO:0000256" key="2">
    <source>
        <dbReference type="ARBA" id="ARBA00022884"/>
    </source>
</evidence>
<keyword evidence="4" id="KW-0175">Coiled coil</keyword>
<keyword evidence="8" id="KW-1185">Reference proteome</keyword>
<dbReference type="SMR" id="B4KK16"/>
<dbReference type="EMBL" id="CH933807">
    <property type="protein sequence ID" value="EDW11534.1"/>
    <property type="molecule type" value="Genomic_DNA"/>
</dbReference>
<dbReference type="Pfam" id="PF00076">
    <property type="entry name" value="RRM_1"/>
    <property type="match status" value="2"/>
</dbReference>
<feature type="coiled-coil region" evidence="4">
    <location>
        <begin position="399"/>
        <end position="450"/>
    </location>
</feature>
<evidence type="ECO:0000256" key="4">
    <source>
        <dbReference type="SAM" id="Coils"/>
    </source>
</evidence>
<keyword evidence="1" id="KW-0677">Repeat</keyword>
<gene>
    <name evidence="7" type="primary">Dmoj\GI14155</name>
    <name evidence="7" type="ORF">Dmoj_GI14155</name>
</gene>
<dbReference type="Pfam" id="PF08075">
    <property type="entry name" value="NOPS"/>
    <property type="match status" value="1"/>
</dbReference>
<feature type="region of interest" description="Disordered" evidence="5">
    <location>
        <begin position="18"/>
        <end position="61"/>
    </location>
</feature>
<sequence length="562" mass="63271">MENTVVLDDVVLNPLANANGKRNAEDHPAEVNSLESAPKKPRVRKANSQRWNEKENSKEPVVIVDDLPDQGQQEAERENQSKMFRARVAGNVGAQAEQRLGSRIVSRRESCCGGGYGGGGGGGGHGAGGEGGGHYSYGGGGGGGVGGSNNHKNHQQRSEEFMIAQRLRNMSGPTLDLDQVDDGEEIKFSGRNRLYVGNLAGELQSEKGLRELFEPYGKLGDIYIGPDKKFAFVKVEYHANAEKAKRALDGTTAAGRVLRVRFAGNTAIRVSNLTPFVSNELLYKAFEVFGPVERATITVDDRGNHMGEGTVEFSKKSSANICLRMCQEKCFFLTAALRPCIVEPKEIIDEDGFPEKSMSKTSQFNKERSFGPRFADPNSFDHEYGSRWKQLHQMYKLKSAALKREMKLEEEKLEEQIELIRYERETQLLRQELQKREADKERLKMEWEMRQKQLMEKDLFEEERLQSFQLRQEVPLRRRPLERPVYRSNQPMGFIGGCDYANRDVEMESKPFVVFGDAPNNNDIGTAGINQTGNFGNNFDEKNLNMIEGNENINDNPPWCRR</sequence>
<dbReference type="FunFam" id="3.30.70.330:FF:000043">
    <property type="entry name" value="paraspeckle component 1 isoform X1"/>
    <property type="match status" value="1"/>
</dbReference>
<dbReference type="InterPro" id="IPR012677">
    <property type="entry name" value="Nucleotide-bd_a/b_plait_sf"/>
</dbReference>
<dbReference type="Proteomes" id="UP000009192">
    <property type="component" value="Unassembled WGS sequence"/>
</dbReference>
<feature type="domain" description="RRM" evidence="6">
    <location>
        <begin position="192"/>
        <end position="265"/>
    </location>
</feature>
<dbReference type="InterPro" id="IPR012975">
    <property type="entry name" value="NOPS"/>
</dbReference>
<dbReference type="CDD" id="cd12945">
    <property type="entry name" value="NOPS_NONA_like"/>
    <property type="match status" value="1"/>
</dbReference>
<dbReference type="PANTHER" id="PTHR23189">
    <property type="entry name" value="RNA RECOGNITION MOTIF-CONTAINING"/>
    <property type="match status" value="1"/>
</dbReference>
<protein>
    <recommendedName>
        <fullName evidence="6">RRM domain-containing protein</fullName>
    </recommendedName>
</protein>
<keyword evidence="2 3" id="KW-0694">RNA-binding</keyword>
<dbReference type="Gene3D" id="3.30.70.330">
    <property type="match status" value="2"/>
</dbReference>
<dbReference type="PhylomeDB" id="B4KK16"/>
<reference evidence="7 8" key="1">
    <citation type="journal article" date="2007" name="Nature">
        <title>Evolution of genes and genomes on the Drosophila phylogeny.</title>
        <authorList>
            <consortium name="Drosophila 12 Genomes Consortium"/>
            <person name="Clark A.G."/>
            <person name="Eisen M.B."/>
            <person name="Smith D.R."/>
            <person name="Bergman C.M."/>
            <person name="Oliver B."/>
            <person name="Markow T.A."/>
            <person name="Kaufman T.C."/>
            <person name="Kellis M."/>
            <person name="Gelbart W."/>
            <person name="Iyer V.N."/>
            <person name="Pollard D.A."/>
            <person name="Sackton T.B."/>
            <person name="Larracuente A.M."/>
            <person name="Singh N.D."/>
            <person name="Abad J.P."/>
            <person name="Abt D.N."/>
            <person name="Adryan B."/>
            <person name="Aguade M."/>
            <person name="Akashi H."/>
            <person name="Anderson W.W."/>
            <person name="Aquadro C.F."/>
            <person name="Ardell D.H."/>
            <person name="Arguello R."/>
            <person name="Artieri C.G."/>
            <person name="Barbash D.A."/>
            <person name="Barker D."/>
            <person name="Barsanti P."/>
            <person name="Batterham P."/>
            <person name="Batzoglou S."/>
            <person name="Begun D."/>
            <person name="Bhutkar A."/>
            <person name="Blanco E."/>
            <person name="Bosak S.A."/>
            <person name="Bradley R.K."/>
            <person name="Brand A.D."/>
            <person name="Brent M.R."/>
            <person name="Brooks A.N."/>
            <person name="Brown R.H."/>
            <person name="Butlin R.K."/>
            <person name="Caggese C."/>
            <person name="Calvi B.R."/>
            <person name="Bernardo de Carvalho A."/>
            <person name="Caspi A."/>
            <person name="Castrezana S."/>
            <person name="Celniker S.E."/>
            <person name="Chang J.L."/>
            <person name="Chapple C."/>
            <person name="Chatterji S."/>
            <person name="Chinwalla A."/>
            <person name="Civetta A."/>
            <person name="Clifton S.W."/>
            <person name="Comeron J.M."/>
            <person name="Costello J.C."/>
            <person name="Coyne J.A."/>
            <person name="Daub J."/>
            <person name="David R.G."/>
            <person name="Delcher A.L."/>
            <person name="Delehaunty K."/>
            <person name="Do C.B."/>
            <person name="Ebling H."/>
            <person name="Edwards K."/>
            <person name="Eickbush T."/>
            <person name="Evans J.D."/>
            <person name="Filipski A."/>
            <person name="Findeiss S."/>
            <person name="Freyhult E."/>
            <person name="Fulton L."/>
            <person name="Fulton R."/>
            <person name="Garcia A.C."/>
            <person name="Gardiner A."/>
            <person name="Garfield D.A."/>
            <person name="Garvin B.E."/>
            <person name="Gibson G."/>
            <person name="Gilbert D."/>
            <person name="Gnerre S."/>
            <person name="Godfrey J."/>
            <person name="Good R."/>
            <person name="Gotea V."/>
            <person name="Gravely B."/>
            <person name="Greenberg A.J."/>
            <person name="Griffiths-Jones S."/>
            <person name="Gross S."/>
            <person name="Guigo R."/>
            <person name="Gustafson E.A."/>
            <person name="Haerty W."/>
            <person name="Hahn M.W."/>
            <person name="Halligan D.L."/>
            <person name="Halpern A.L."/>
            <person name="Halter G.M."/>
            <person name="Han M.V."/>
            <person name="Heger A."/>
            <person name="Hillier L."/>
            <person name="Hinrichs A.S."/>
            <person name="Holmes I."/>
            <person name="Hoskins R.A."/>
            <person name="Hubisz M.J."/>
            <person name="Hultmark D."/>
            <person name="Huntley M.A."/>
            <person name="Jaffe D.B."/>
            <person name="Jagadeeshan S."/>
            <person name="Jeck W.R."/>
            <person name="Johnson J."/>
            <person name="Jones C.D."/>
            <person name="Jordan W.C."/>
            <person name="Karpen G.H."/>
            <person name="Kataoka E."/>
            <person name="Keightley P.D."/>
            <person name="Kheradpour P."/>
            <person name="Kirkness E.F."/>
            <person name="Koerich L.B."/>
            <person name="Kristiansen K."/>
            <person name="Kudrna D."/>
            <person name="Kulathinal R.J."/>
            <person name="Kumar S."/>
            <person name="Kwok R."/>
            <person name="Lander E."/>
            <person name="Langley C.H."/>
            <person name="Lapoint R."/>
            <person name="Lazzaro B.P."/>
            <person name="Lee S.J."/>
            <person name="Levesque L."/>
            <person name="Li R."/>
            <person name="Lin C.F."/>
            <person name="Lin M.F."/>
            <person name="Lindblad-Toh K."/>
            <person name="Llopart A."/>
            <person name="Long M."/>
            <person name="Low L."/>
            <person name="Lozovsky E."/>
            <person name="Lu J."/>
            <person name="Luo M."/>
            <person name="Machado C.A."/>
            <person name="Makalowski W."/>
            <person name="Marzo M."/>
            <person name="Matsuda M."/>
            <person name="Matzkin L."/>
            <person name="McAllister B."/>
            <person name="McBride C.S."/>
            <person name="McKernan B."/>
            <person name="McKernan K."/>
            <person name="Mendez-Lago M."/>
            <person name="Minx P."/>
            <person name="Mollenhauer M.U."/>
            <person name="Montooth K."/>
            <person name="Mount S.M."/>
            <person name="Mu X."/>
            <person name="Myers E."/>
            <person name="Negre B."/>
            <person name="Newfeld S."/>
            <person name="Nielsen R."/>
            <person name="Noor M.A."/>
            <person name="O'Grady P."/>
            <person name="Pachter L."/>
            <person name="Papaceit M."/>
            <person name="Parisi M.J."/>
            <person name="Parisi M."/>
            <person name="Parts L."/>
            <person name="Pedersen J.S."/>
            <person name="Pesole G."/>
            <person name="Phillippy A.M."/>
            <person name="Ponting C.P."/>
            <person name="Pop M."/>
            <person name="Porcelli D."/>
            <person name="Powell J.R."/>
            <person name="Prohaska S."/>
            <person name="Pruitt K."/>
            <person name="Puig M."/>
            <person name="Quesneville H."/>
            <person name="Ram K.R."/>
            <person name="Rand D."/>
            <person name="Rasmussen M.D."/>
            <person name="Reed L.K."/>
            <person name="Reenan R."/>
            <person name="Reily A."/>
            <person name="Remington K.A."/>
            <person name="Rieger T.T."/>
            <person name="Ritchie M.G."/>
            <person name="Robin C."/>
            <person name="Rogers Y.H."/>
            <person name="Rohde C."/>
            <person name="Rozas J."/>
            <person name="Rubenfield M.J."/>
            <person name="Ruiz A."/>
            <person name="Russo S."/>
            <person name="Salzberg S.L."/>
            <person name="Sanchez-Gracia A."/>
            <person name="Saranga D.J."/>
            <person name="Sato H."/>
            <person name="Schaeffer S.W."/>
            <person name="Schatz M.C."/>
            <person name="Schlenke T."/>
            <person name="Schwartz R."/>
            <person name="Segarra C."/>
            <person name="Singh R.S."/>
            <person name="Sirot L."/>
            <person name="Sirota M."/>
            <person name="Sisneros N.B."/>
            <person name="Smith C.D."/>
            <person name="Smith T.F."/>
            <person name="Spieth J."/>
            <person name="Stage D.E."/>
            <person name="Stark A."/>
            <person name="Stephan W."/>
            <person name="Strausberg R.L."/>
            <person name="Strempel S."/>
            <person name="Sturgill D."/>
            <person name="Sutton G."/>
            <person name="Sutton G.G."/>
            <person name="Tao W."/>
            <person name="Teichmann S."/>
            <person name="Tobari Y.N."/>
            <person name="Tomimura Y."/>
            <person name="Tsolas J.M."/>
            <person name="Valente V.L."/>
            <person name="Venter E."/>
            <person name="Venter J.C."/>
            <person name="Vicario S."/>
            <person name="Vieira F.G."/>
            <person name="Vilella A.J."/>
            <person name="Villasante A."/>
            <person name="Walenz B."/>
            <person name="Wang J."/>
            <person name="Wasserman M."/>
            <person name="Watts T."/>
            <person name="Wilson D."/>
            <person name="Wilson R.K."/>
            <person name="Wing R.A."/>
            <person name="Wolfner M.F."/>
            <person name="Wong A."/>
            <person name="Wong G.K."/>
            <person name="Wu C.I."/>
            <person name="Wu G."/>
            <person name="Yamamoto D."/>
            <person name="Yang H.P."/>
            <person name="Yang S.P."/>
            <person name="Yorke J.A."/>
            <person name="Yoshida K."/>
            <person name="Zdobnov E."/>
            <person name="Zhang P."/>
            <person name="Zhang Y."/>
            <person name="Zimin A.V."/>
            <person name="Baldwin J."/>
            <person name="Abdouelleil A."/>
            <person name="Abdulkadir J."/>
            <person name="Abebe A."/>
            <person name="Abera B."/>
            <person name="Abreu J."/>
            <person name="Acer S.C."/>
            <person name="Aftuck L."/>
            <person name="Alexander A."/>
            <person name="An P."/>
            <person name="Anderson E."/>
            <person name="Anderson S."/>
            <person name="Arachi H."/>
            <person name="Azer M."/>
            <person name="Bachantsang P."/>
            <person name="Barry A."/>
            <person name="Bayul T."/>
            <person name="Berlin A."/>
            <person name="Bessette D."/>
            <person name="Bloom T."/>
            <person name="Blye J."/>
            <person name="Boguslavskiy L."/>
            <person name="Bonnet C."/>
            <person name="Boukhgalter B."/>
            <person name="Bourzgui I."/>
            <person name="Brown A."/>
            <person name="Cahill P."/>
            <person name="Channer S."/>
            <person name="Cheshatsang Y."/>
            <person name="Chuda L."/>
            <person name="Citroen M."/>
            <person name="Collymore A."/>
            <person name="Cooke P."/>
            <person name="Costello M."/>
            <person name="D'Aco K."/>
            <person name="Daza R."/>
            <person name="De Haan G."/>
            <person name="DeGray S."/>
            <person name="DeMaso C."/>
            <person name="Dhargay N."/>
            <person name="Dooley K."/>
            <person name="Dooley E."/>
            <person name="Doricent M."/>
            <person name="Dorje P."/>
            <person name="Dorjee K."/>
            <person name="Dupes A."/>
            <person name="Elong R."/>
            <person name="Falk J."/>
            <person name="Farina A."/>
            <person name="Faro S."/>
            <person name="Ferguson D."/>
            <person name="Fisher S."/>
            <person name="Foley C.D."/>
            <person name="Franke A."/>
            <person name="Friedrich D."/>
            <person name="Gadbois L."/>
            <person name="Gearin G."/>
            <person name="Gearin C.R."/>
            <person name="Giannoukos G."/>
            <person name="Goode T."/>
            <person name="Graham J."/>
            <person name="Grandbois E."/>
            <person name="Grewal S."/>
            <person name="Gyaltsen K."/>
            <person name="Hafez N."/>
            <person name="Hagos B."/>
            <person name="Hall J."/>
            <person name="Henson C."/>
            <person name="Hollinger A."/>
            <person name="Honan T."/>
            <person name="Huard M.D."/>
            <person name="Hughes L."/>
            <person name="Hurhula B."/>
            <person name="Husby M.E."/>
            <person name="Kamat A."/>
            <person name="Kanga B."/>
            <person name="Kashin S."/>
            <person name="Khazanovich D."/>
            <person name="Kisner P."/>
            <person name="Lance K."/>
            <person name="Lara M."/>
            <person name="Lee W."/>
            <person name="Lennon N."/>
            <person name="Letendre F."/>
            <person name="LeVine R."/>
            <person name="Lipovsky A."/>
            <person name="Liu X."/>
            <person name="Liu J."/>
            <person name="Liu S."/>
            <person name="Lokyitsang T."/>
            <person name="Lokyitsang Y."/>
            <person name="Lubonja R."/>
            <person name="Lui A."/>
            <person name="MacDonald P."/>
            <person name="Magnisalis V."/>
            <person name="Maru K."/>
            <person name="Matthews C."/>
            <person name="McCusker W."/>
            <person name="McDonough S."/>
            <person name="Mehta T."/>
            <person name="Meldrim J."/>
            <person name="Meneus L."/>
            <person name="Mihai O."/>
            <person name="Mihalev A."/>
            <person name="Mihova T."/>
            <person name="Mittelman R."/>
            <person name="Mlenga V."/>
            <person name="Montmayeur A."/>
            <person name="Mulrain L."/>
            <person name="Navidi A."/>
            <person name="Naylor J."/>
            <person name="Negash T."/>
            <person name="Nguyen T."/>
            <person name="Nguyen N."/>
            <person name="Nicol R."/>
            <person name="Norbu C."/>
            <person name="Norbu N."/>
            <person name="Novod N."/>
            <person name="O'Neill B."/>
            <person name="Osman S."/>
            <person name="Markiewicz E."/>
            <person name="Oyono O.L."/>
            <person name="Patti C."/>
            <person name="Phunkhang P."/>
            <person name="Pierre F."/>
            <person name="Priest M."/>
            <person name="Raghuraman S."/>
            <person name="Rege F."/>
            <person name="Reyes R."/>
            <person name="Rise C."/>
            <person name="Rogov P."/>
            <person name="Ross K."/>
            <person name="Ryan E."/>
            <person name="Settipalli S."/>
            <person name="Shea T."/>
            <person name="Sherpa N."/>
            <person name="Shi L."/>
            <person name="Shih D."/>
            <person name="Sparrow T."/>
            <person name="Spaulding J."/>
            <person name="Stalker J."/>
            <person name="Stange-Thomann N."/>
            <person name="Stavropoulos S."/>
            <person name="Stone C."/>
            <person name="Strader C."/>
            <person name="Tesfaye S."/>
            <person name="Thomson T."/>
            <person name="Thoulutsang Y."/>
            <person name="Thoulutsang D."/>
            <person name="Topham K."/>
            <person name="Topping I."/>
            <person name="Tsamla T."/>
            <person name="Vassiliev H."/>
            <person name="Vo A."/>
            <person name="Wangchuk T."/>
            <person name="Wangdi T."/>
            <person name="Weiand M."/>
            <person name="Wilkinson J."/>
            <person name="Wilson A."/>
            <person name="Yadav S."/>
            <person name="Young G."/>
            <person name="Yu Q."/>
            <person name="Zembek L."/>
            <person name="Zhong D."/>
            <person name="Zimmer A."/>
            <person name="Zwirko Z."/>
            <person name="Jaffe D.B."/>
            <person name="Alvarez P."/>
            <person name="Brockman W."/>
            <person name="Butler J."/>
            <person name="Chin C."/>
            <person name="Gnerre S."/>
            <person name="Grabherr M."/>
            <person name="Kleber M."/>
            <person name="Mauceli E."/>
            <person name="MacCallum I."/>
        </authorList>
    </citation>
    <scope>NUCLEOTIDE SEQUENCE [LARGE SCALE GENOMIC DNA]</scope>
    <source>
        <strain evidence="8">Tucson 15081-1352.22</strain>
    </source>
</reference>
<dbReference type="PROSITE" id="PS50102">
    <property type="entry name" value="RRM"/>
    <property type="match status" value="2"/>
</dbReference>
<dbReference type="OMA" id="LKMEWEM"/>
<dbReference type="eggNOG" id="KOG0115">
    <property type="taxonomic scope" value="Eukaryota"/>
</dbReference>
<evidence type="ECO:0000256" key="3">
    <source>
        <dbReference type="PROSITE-ProRule" id="PRU00176"/>
    </source>
</evidence>
<dbReference type="GO" id="GO:0003723">
    <property type="term" value="F:RNA binding"/>
    <property type="evidence" value="ECO:0007669"/>
    <property type="project" value="UniProtKB-UniRule"/>
</dbReference>
<dbReference type="HOGENOM" id="CLU_499931_0_0_1"/>
<dbReference type="InterPro" id="IPR035979">
    <property type="entry name" value="RBD_domain_sf"/>
</dbReference>
<dbReference type="InParanoid" id="B4KK16"/>
<dbReference type="SUPFAM" id="SSF54928">
    <property type="entry name" value="RNA-binding domain, RBD"/>
    <property type="match status" value="1"/>
</dbReference>
<name>B4KK16_DROMO</name>
<proteinExistence type="predicted"/>
<dbReference type="SMART" id="SM00360">
    <property type="entry name" value="RRM"/>
    <property type="match status" value="2"/>
</dbReference>
<evidence type="ECO:0000313" key="8">
    <source>
        <dbReference type="Proteomes" id="UP000009192"/>
    </source>
</evidence>
<feature type="domain" description="RRM" evidence="6">
    <location>
        <begin position="266"/>
        <end position="347"/>
    </location>
</feature>
<dbReference type="Gene3D" id="6.10.250.1170">
    <property type="match status" value="1"/>
</dbReference>
<evidence type="ECO:0000256" key="1">
    <source>
        <dbReference type="ARBA" id="ARBA00022737"/>
    </source>
</evidence>
<organism evidence="7 8">
    <name type="scientific">Drosophila mojavensis</name>
    <name type="common">Fruit fly</name>
    <dbReference type="NCBI Taxonomy" id="7230"/>
    <lineage>
        <taxon>Eukaryota</taxon>
        <taxon>Metazoa</taxon>
        <taxon>Ecdysozoa</taxon>
        <taxon>Arthropoda</taxon>
        <taxon>Hexapoda</taxon>
        <taxon>Insecta</taxon>
        <taxon>Pterygota</taxon>
        <taxon>Neoptera</taxon>
        <taxon>Endopterygota</taxon>
        <taxon>Diptera</taxon>
        <taxon>Brachycera</taxon>
        <taxon>Muscomorpha</taxon>
        <taxon>Ephydroidea</taxon>
        <taxon>Drosophilidae</taxon>
        <taxon>Drosophila</taxon>
    </lineage>
</organism>
<accession>B4KK16</accession>
<dbReference type="KEGG" id="dmo:Dmoj_GI14155"/>
<dbReference type="OrthoDB" id="10067824at2759"/>
<evidence type="ECO:0000313" key="7">
    <source>
        <dbReference type="EMBL" id="EDW11534.1"/>
    </source>
</evidence>